<dbReference type="EMBL" id="JANJYI010000005">
    <property type="protein sequence ID" value="KAK2647606.1"/>
    <property type="molecule type" value="Genomic_DNA"/>
</dbReference>
<dbReference type="Proteomes" id="UP001280121">
    <property type="component" value="Unassembled WGS sequence"/>
</dbReference>
<evidence type="ECO:0000313" key="2">
    <source>
        <dbReference type="Proteomes" id="UP001280121"/>
    </source>
</evidence>
<dbReference type="AlphaFoldDB" id="A0AAD9U484"/>
<keyword evidence="2" id="KW-1185">Reference proteome</keyword>
<comment type="caution">
    <text evidence="1">The sequence shown here is derived from an EMBL/GenBank/DDBJ whole genome shotgun (WGS) entry which is preliminary data.</text>
</comment>
<dbReference type="PANTHER" id="PTHR33116">
    <property type="entry name" value="REVERSE TRANSCRIPTASE ZINC-BINDING DOMAIN-CONTAINING PROTEIN-RELATED-RELATED"/>
    <property type="match status" value="1"/>
</dbReference>
<evidence type="ECO:0000313" key="1">
    <source>
        <dbReference type="EMBL" id="KAK2647606.1"/>
    </source>
</evidence>
<name>A0AAD9U484_9ROSI</name>
<reference evidence="1" key="1">
    <citation type="journal article" date="2023" name="Plant J.">
        <title>Genome sequences and population genomics provide insights into the demographic history, inbreeding, and mutation load of two 'living fossil' tree species of Dipteronia.</title>
        <authorList>
            <person name="Feng Y."/>
            <person name="Comes H.P."/>
            <person name="Chen J."/>
            <person name="Zhu S."/>
            <person name="Lu R."/>
            <person name="Zhang X."/>
            <person name="Li P."/>
            <person name="Qiu J."/>
            <person name="Olsen K.M."/>
            <person name="Qiu Y."/>
        </authorList>
    </citation>
    <scope>NUCLEOTIDE SEQUENCE</scope>
    <source>
        <strain evidence="1">KIB01</strain>
    </source>
</reference>
<dbReference type="PANTHER" id="PTHR33116:SF86">
    <property type="entry name" value="REVERSE TRANSCRIPTASE DOMAIN-CONTAINING PROTEIN"/>
    <property type="match status" value="1"/>
</dbReference>
<proteinExistence type="predicted"/>
<sequence>MKTHLSFFKLVDCHEKYLGLPSFAGRNKREFFSSIKDKVWNHLKGWQNKLFSIGGKEVLLKAVIQSILTYSMSLFRLPQSLMNDLHQLSARFWWGLGLEKRKLH</sequence>
<organism evidence="1 2">
    <name type="scientific">Dipteronia dyeriana</name>
    <dbReference type="NCBI Taxonomy" id="168575"/>
    <lineage>
        <taxon>Eukaryota</taxon>
        <taxon>Viridiplantae</taxon>
        <taxon>Streptophyta</taxon>
        <taxon>Embryophyta</taxon>
        <taxon>Tracheophyta</taxon>
        <taxon>Spermatophyta</taxon>
        <taxon>Magnoliopsida</taxon>
        <taxon>eudicotyledons</taxon>
        <taxon>Gunneridae</taxon>
        <taxon>Pentapetalae</taxon>
        <taxon>rosids</taxon>
        <taxon>malvids</taxon>
        <taxon>Sapindales</taxon>
        <taxon>Sapindaceae</taxon>
        <taxon>Hippocastanoideae</taxon>
        <taxon>Acereae</taxon>
        <taxon>Dipteronia</taxon>
    </lineage>
</organism>
<protein>
    <submittedName>
        <fullName evidence="1">Uncharacterized protein</fullName>
    </submittedName>
</protein>
<gene>
    <name evidence="1" type="ORF">Ddye_015095</name>
</gene>
<accession>A0AAD9U484</accession>